<dbReference type="EMBL" id="CAKMNS010000448">
    <property type="protein sequence ID" value="CAH1277701.1"/>
    <property type="molecule type" value="Genomic_DNA"/>
</dbReference>
<dbReference type="SUPFAM" id="SSF48726">
    <property type="entry name" value="Immunoglobulin"/>
    <property type="match status" value="1"/>
</dbReference>
<comment type="caution">
    <text evidence="3">The sequence shown here is derived from an EMBL/GenBank/DDBJ whole genome shotgun (WGS) entry which is preliminary data.</text>
</comment>
<evidence type="ECO:0000259" key="2">
    <source>
        <dbReference type="PROSITE" id="PS50835"/>
    </source>
</evidence>
<dbReference type="InterPro" id="IPR013783">
    <property type="entry name" value="Ig-like_fold"/>
</dbReference>
<dbReference type="PANTHER" id="PTHR19890:SF10">
    <property type="entry name" value="FIBROBLAST GROWTH FACTOR RECEPTOR-LIKE 1"/>
    <property type="match status" value="1"/>
</dbReference>
<dbReference type="OrthoDB" id="6244905at2759"/>
<name>A0A8S4MPR5_BRALA</name>
<evidence type="ECO:0000256" key="1">
    <source>
        <dbReference type="SAM" id="MobiDB-lite"/>
    </source>
</evidence>
<feature type="compositionally biased region" description="Basic and acidic residues" evidence="1">
    <location>
        <begin position="110"/>
        <end position="122"/>
    </location>
</feature>
<sequence>MPSCSHDSHNVFIGVGEPFEVYIEFQKSLRGYKGGVIPGESGSLLRNRFLVPFKDDSNPGRPVGTTPVGGTKPRFTQPQKMRRKIIQRPMGSSVRLKCSASGQPKPEIIWSKDGRPLTDEDL</sequence>
<proteinExistence type="predicted"/>
<dbReference type="AlphaFoldDB" id="A0A8S4MPR5"/>
<feature type="non-terminal residue" evidence="3">
    <location>
        <position position="122"/>
    </location>
</feature>
<organism evidence="3 4">
    <name type="scientific">Branchiostoma lanceolatum</name>
    <name type="common">Common lancelet</name>
    <name type="synonym">Amphioxus lanceolatum</name>
    <dbReference type="NCBI Taxonomy" id="7740"/>
    <lineage>
        <taxon>Eukaryota</taxon>
        <taxon>Metazoa</taxon>
        <taxon>Chordata</taxon>
        <taxon>Cephalochordata</taxon>
        <taxon>Leptocardii</taxon>
        <taxon>Amphioxiformes</taxon>
        <taxon>Branchiostomatidae</taxon>
        <taxon>Branchiostoma</taxon>
    </lineage>
</organism>
<feature type="region of interest" description="Disordered" evidence="1">
    <location>
        <begin position="55"/>
        <end position="122"/>
    </location>
</feature>
<dbReference type="PANTHER" id="PTHR19890">
    <property type="entry name" value="FIBROBLAST GROWTH FACTOR RECEPTOR"/>
    <property type="match status" value="1"/>
</dbReference>
<accession>A0A8S4MPR5</accession>
<dbReference type="Gene3D" id="2.60.40.10">
    <property type="entry name" value="Immunoglobulins"/>
    <property type="match status" value="1"/>
</dbReference>
<protein>
    <submittedName>
        <fullName evidence="3">FGFRL1 protein</fullName>
    </submittedName>
</protein>
<dbReference type="PROSITE" id="PS50835">
    <property type="entry name" value="IG_LIKE"/>
    <property type="match status" value="1"/>
</dbReference>
<dbReference type="InterPro" id="IPR036179">
    <property type="entry name" value="Ig-like_dom_sf"/>
</dbReference>
<dbReference type="InterPro" id="IPR052615">
    <property type="entry name" value="FGFRL"/>
</dbReference>
<dbReference type="GO" id="GO:0017134">
    <property type="term" value="F:fibroblast growth factor binding"/>
    <property type="evidence" value="ECO:0007669"/>
    <property type="project" value="TreeGrafter"/>
</dbReference>
<gene>
    <name evidence="3" type="primary">FGFRL1</name>
    <name evidence="3" type="ORF">BLAG_LOCUS26420</name>
</gene>
<feature type="compositionally biased region" description="Low complexity" evidence="1">
    <location>
        <begin position="59"/>
        <end position="74"/>
    </location>
</feature>
<evidence type="ECO:0000313" key="3">
    <source>
        <dbReference type="EMBL" id="CAH1277701.1"/>
    </source>
</evidence>
<dbReference type="Proteomes" id="UP000838412">
    <property type="component" value="Unassembled WGS sequence"/>
</dbReference>
<dbReference type="GO" id="GO:0005886">
    <property type="term" value="C:plasma membrane"/>
    <property type="evidence" value="ECO:0007669"/>
    <property type="project" value="TreeGrafter"/>
</dbReference>
<dbReference type="GO" id="GO:0005007">
    <property type="term" value="F:fibroblast growth factor receptor activity"/>
    <property type="evidence" value="ECO:0007669"/>
    <property type="project" value="TreeGrafter"/>
</dbReference>
<dbReference type="Pfam" id="PF13927">
    <property type="entry name" value="Ig_3"/>
    <property type="match status" value="1"/>
</dbReference>
<evidence type="ECO:0000313" key="4">
    <source>
        <dbReference type="Proteomes" id="UP000838412"/>
    </source>
</evidence>
<reference evidence="3" key="1">
    <citation type="submission" date="2022-01" db="EMBL/GenBank/DDBJ databases">
        <authorList>
            <person name="Braso-Vives M."/>
        </authorList>
    </citation>
    <scope>NUCLEOTIDE SEQUENCE</scope>
</reference>
<dbReference type="InterPro" id="IPR007110">
    <property type="entry name" value="Ig-like_dom"/>
</dbReference>
<feature type="non-terminal residue" evidence="3">
    <location>
        <position position="1"/>
    </location>
</feature>
<feature type="domain" description="Ig-like" evidence="2">
    <location>
        <begin position="73"/>
        <end position="122"/>
    </location>
</feature>
<keyword evidence="4" id="KW-1185">Reference proteome</keyword>